<dbReference type="SMART" id="SM00382">
    <property type="entry name" value="AAA"/>
    <property type="match status" value="1"/>
</dbReference>
<organism evidence="2 3">
    <name type="scientific">Nocardia kruczakiae</name>
    <dbReference type="NCBI Taxonomy" id="261477"/>
    <lineage>
        <taxon>Bacteria</taxon>
        <taxon>Bacillati</taxon>
        <taxon>Actinomycetota</taxon>
        <taxon>Actinomycetes</taxon>
        <taxon>Mycobacteriales</taxon>
        <taxon>Nocardiaceae</taxon>
        <taxon>Nocardia</taxon>
    </lineage>
</organism>
<name>A0ABU1XPQ4_9NOCA</name>
<keyword evidence="3" id="KW-1185">Reference proteome</keyword>
<comment type="caution">
    <text evidence="2">The sequence shown here is derived from an EMBL/GenBank/DDBJ whole genome shotgun (WGS) entry which is preliminary data.</text>
</comment>
<feature type="domain" description="AAA+ ATPase" evidence="1">
    <location>
        <begin position="274"/>
        <end position="407"/>
    </location>
</feature>
<evidence type="ECO:0000259" key="1">
    <source>
        <dbReference type="SMART" id="SM00382"/>
    </source>
</evidence>
<accession>A0ABU1XPQ4</accession>
<dbReference type="Proteomes" id="UP001251217">
    <property type="component" value="Unassembled WGS sequence"/>
</dbReference>
<protein>
    <recommendedName>
        <fullName evidence="1">AAA+ ATPase domain-containing protein</fullName>
    </recommendedName>
</protein>
<proteinExistence type="predicted"/>
<dbReference type="InterPro" id="IPR003593">
    <property type="entry name" value="AAA+_ATPase"/>
</dbReference>
<dbReference type="SUPFAM" id="SSF52540">
    <property type="entry name" value="P-loop containing nucleoside triphosphate hydrolases"/>
    <property type="match status" value="1"/>
</dbReference>
<evidence type="ECO:0000313" key="3">
    <source>
        <dbReference type="Proteomes" id="UP001251217"/>
    </source>
</evidence>
<reference evidence="2 3" key="1">
    <citation type="submission" date="2023-07" db="EMBL/GenBank/DDBJ databases">
        <title>Sorghum-associated microbial communities from plants grown in Nebraska, USA.</title>
        <authorList>
            <person name="Schachtman D."/>
        </authorList>
    </citation>
    <scope>NUCLEOTIDE SEQUENCE [LARGE SCALE GENOMIC DNA]</scope>
    <source>
        <strain evidence="2 3">4272</strain>
    </source>
</reference>
<gene>
    <name evidence="2" type="ORF">J2W56_006303</name>
</gene>
<dbReference type="RefSeq" id="WP_310407503.1">
    <property type="nucleotide sequence ID" value="NZ_JAVDWW010000013.1"/>
</dbReference>
<dbReference type="InterPro" id="IPR027417">
    <property type="entry name" value="P-loop_NTPase"/>
</dbReference>
<dbReference type="EMBL" id="JAVDWW010000013">
    <property type="protein sequence ID" value="MDR7172538.1"/>
    <property type="molecule type" value="Genomic_DNA"/>
</dbReference>
<evidence type="ECO:0000313" key="2">
    <source>
        <dbReference type="EMBL" id="MDR7172538.1"/>
    </source>
</evidence>
<sequence>MSGVDAAAGFAYQHAQAVHRVLDLAEDSALGFVRVEATNDVVDIETHTVDGRLRSVEQFKRRGLLYTWGKGELVAELARWSKLGSSYADTSYAFVTDGRLGPTGRGVLDALKAAHAGYPDKLAALAQTQGVALDFDVCRRATIVADTPGFDTLINSAGIRAAGLLPNVSGEVESEERSVGVVLEILRIVVGRSGKANPDARRIHRTEVIELLSDRHEYVPTATWSNELKRGFTTATQRSSQQGIGLMCLADTPTGTSDLPDQTVPAQLIALADAGQVPLVHGPTGSGKSTALSRAQHAAAQDGRIVIVVDAENYVPNRLGSLIARGINAPEFAGAYSATGLEALKDPTVTVMIDGVSEIAREAREALTDELRKLLATDEHAGLVLAGRDGTVLRSVLHRHAPSTRVRVEPLNRQRRIELLSDITKYAASTRTVNELVAQVERALGGAADNPQLFVVGVTLLLRGQEFTNPAAMYQSYVRDTAERNGYPRVTLFEAGLGIAFASLARDGRRYCDSIEWSQELQRATTTLEEFGEDVTPRELRLFGFESGLIVQSTADTVRALHDSFADYFAAVAYRRKLSTPPSTATSDDRARLEFYAELDGLSLDVANVAARDVPFMVPKLSLREKDTLDHTDWYAATRGFLDQLWPADQAPPHVAYWMSAGRLMVTAAGMVEGWLGECSINDVGTAGFMFHAERGPLSVAVRIWEQHLRTTLGNRRRNPAPVPTTDDETVTVLERYSVSLEQSVQELIEQAAPTRHKIDLANTVGATHIQFFLPESRHAESQRDRPLKFRYIEDPTSPTVLRHGDAIADAEWTGRGRVDSFIMTDARTTAGTFVIRAINDLAGMHWL</sequence>